<dbReference type="RefSeq" id="WP_181318411.1">
    <property type="nucleotide sequence ID" value="NZ_PYNF01000044.1"/>
</dbReference>
<evidence type="ECO:0000313" key="3">
    <source>
        <dbReference type="Proteomes" id="UP000241426"/>
    </source>
</evidence>
<dbReference type="Proteomes" id="UP000241426">
    <property type="component" value="Unassembled WGS sequence"/>
</dbReference>
<sequence>GKDTSVDKDSLELGISDDDFSELPDGGSSDIFNDVEEPIIEKDKPVDEGLFGLELTDDDFSELPDEGSSDIFNDVEEPVVEKDKPVDNNQFVGGDESKLESFNILGDTLFSQQNKSVSESVFEDDSLDKSPSKSHQNIKNENKLEMSEKIKIAVTSALLSTTMVIVASFCGYQMYLKDNIITTSDLDNLNASNDATKATIAKFKKQISSNEAKYASVDDLKTVFVELNKLKNSEYKNKLTEHISNVEIKVNKIASQQSLSKSDIDQLTDKLNWSLAKITSGKGTSSAEYERSVKYIISLKKLIEKNRNEANNKLGGLEDVIAKNSKVISQKVDAIQKTVTENEKKINIVDNSVQKAKKELSEKVSLVKDAVDTMGSDNGASGTIDSALGITVAKGGESEGSLPTYTLRGIVNNVLYIDMPVKGTGQTKIQDFSVGQYLDGYGRIVSIDGKTLKVRTTSGLVRLLKN</sequence>
<feature type="non-terminal residue" evidence="2">
    <location>
        <position position="1"/>
    </location>
</feature>
<gene>
    <name evidence="2" type="ORF">C9J27_24090</name>
</gene>
<organism evidence="2 3">
    <name type="scientific">Photobacterium kishitanii</name>
    <dbReference type="NCBI Taxonomy" id="318456"/>
    <lineage>
        <taxon>Bacteria</taxon>
        <taxon>Pseudomonadati</taxon>
        <taxon>Pseudomonadota</taxon>
        <taxon>Gammaproteobacteria</taxon>
        <taxon>Vibrionales</taxon>
        <taxon>Vibrionaceae</taxon>
        <taxon>Photobacterium</taxon>
    </lineage>
</organism>
<proteinExistence type="predicted"/>
<dbReference type="AlphaFoldDB" id="A0A2T3KAY2"/>
<evidence type="ECO:0000313" key="2">
    <source>
        <dbReference type="EMBL" id="PSU89765.1"/>
    </source>
</evidence>
<feature type="region of interest" description="Disordered" evidence="1">
    <location>
        <begin position="121"/>
        <end position="141"/>
    </location>
</feature>
<reference evidence="2 3" key="1">
    <citation type="submission" date="2018-01" db="EMBL/GenBank/DDBJ databases">
        <title>Whole genome sequencing of Histamine producing bacteria.</title>
        <authorList>
            <person name="Butler K."/>
        </authorList>
    </citation>
    <scope>NUCLEOTIDE SEQUENCE [LARGE SCALE GENOMIC DNA]</scope>
    <source>
        <strain evidence="2 3">FS-7.2</strain>
    </source>
</reference>
<accession>A0A2T3KAY2</accession>
<name>A0A2T3KAY2_9GAMM</name>
<feature type="region of interest" description="Disordered" evidence="1">
    <location>
        <begin position="1"/>
        <end position="29"/>
    </location>
</feature>
<feature type="compositionally biased region" description="Basic and acidic residues" evidence="1">
    <location>
        <begin position="1"/>
        <end position="11"/>
    </location>
</feature>
<dbReference type="EMBL" id="PYNF01000044">
    <property type="protein sequence ID" value="PSU89765.1"/>
    <property type="molecule type" value="Genomic_DNA"/>
</dbReference>
<evidence type="ECO:0000256" key="1">
    <source>
        <dbReference type="SAM" id="MobiDB-lite"/>
    </source>
</evidence>
<comment type="caution">
    <text evidence="2">The sequence shown here is derived from an EMBL/GenBank/DDBJ whole genome shotgun (WGS) entry which is preliminary data.</text>
</comment>
<protein>
    <submittedName>
        <fullName evidence="2">Uncharacterized protein</fullName>
    </submittedName>
</protein>